<gene>
    <name evidence="1" type="ORF">Ahy_B09g097867</name>
</gene>
<sequence>MHLQICSLPSCFFNVAFSHSNFSFELTLVKSAIRQGRRSMPVNGYEARVVMALLQCAETLQGDLKVAIKEDKDWYSRFMPLTEVEEQYNRIDVYSLFSDMLKVKEERRSIGMVITPSSRNCLGRQRPKGRRRSSRQEKEKMEQHWWYSSDLSLVTTTSSSNLGRESFIDLNLLALAEEDDANQFEDSAVSDADFVNPVKVFPS</sequence>
<protein>
    <submittedName>
        <fullName evidence="1">Uncharacterized protein</fullName>
    </submittedName>
</protein>
<reference evidence="1 2" key="1">
    <citation type="submission" date="2019-01" db="EMBL/GenBank/DDBJ databases">
        <title>Sequencing of cultivated peanut Arachis hypogaea provides insights into genome evolution and oil improvement.</title>
        <authorList>
            <person name="Chen X."/>
        </authorList>
    </citation>
    <scope>NUCLEOTIDE SEQUENCE [LARGE SCALE GENOMIC DNA]</scope>
    <source>
        <strain evidence="2">cv. Fuhuasheng</strain>
        <tissue evidence="1">Leaves</tissue>
    </source>
</reference>
<organism evidence="1 2">
    <name type="scientific">Arachis hypogaea</name>
    <name type="common">Peanut</name>
    <dbReference type="NCBI Taxonomy" id="3818"/>
    <lineage>
        <taxon>Eukaryota</taxon>
        <taxon>Viridiplantae</taxon>
        <taxon>Streptophyta</taxon>
        <taxon>Embryophyta</taxon>
        <taxon>Tracheophyta</taxon>
        <taxon>Spermatophyta</taxon>
        <taxon>Magnoliopsida</taxon>
        <taxon>eudicotyledons</taxon>
        <taxon>Gunneridae</taxon>
        <taxon>Pentapetalae</taxon>
        <taxon>rosids</taxon>
        <taxon>fabids</taxon>
        <taxon>Fabales</taxon>
        <taxon>Fabaceae</taxon>
        <taxon>Papilionoideae</taxon>
        <taxon>50 kb inversion clade</taxon>
        <taxon>dalbergioids sensu lato</taxon>
        <taxon>Dalbergieae</taxon>
        <taxon>Pterocarpus clade</taxon>
        <taxon>Arachis</taxon>
    </lineage>
</organism>
<proteinExistence type="predicted"/>
<evidence type="ECO:0000313" key="1">
    <source>
        <dbReference type="EMBL" id="RYQ91829.1"/>
    </source>
</evidence>
<dbReference type="Proteomes" id="UP000289738">
    <property type="component" value="Chromosome B09"/>
</dbReference>
<dbReference type="EMBL" id="SDMP01000019">
    <property type="protein sequence ID" value="RYQ91829.1"/>
    <property type="molecule type" value="Genomic_DNA"/>
</dbReference>
<comment type="caution">
    <text evidence="1">The sequence shown here is derived from an EMBL/GenBank/DDBJ whole genome shotgun (WGS) entry which is preliminary data.</text>
</comment>
<dbReference type="STRING" id="3818.A0A444XQ17"/>
<accession>A0A444XQ17</accession>
<name>A0A444XQ17_ARAHY</name>
<evidence type="ECO:0000313" key="2">
    <source>
        <dbReference type="Proteomes" id="UP000289738"/>
    </source>
</evidence>
<dbReference type="AlphaFoldDB" id="A0A444XQ17"/>
<keyword evidence="2" id="KW-1185">Reference proteome</keyword>